<evidence type="ECO:0000313" key="3">
    <source>
        <dbReference type="Proteomes" id="UP000504634"/>
    </source>
</evidence>
<dbReference type="Gene3D" id="2.60.120.260">
    <property type="entry name" value="Galactose-binding domain-like"/>
    <property type="match status" value="1"/>
</dbReference>
<dbReference type="PANTHER" id="PTHR13246">
    <property type="entry name" value="ENDO BETA N-ACETYLGLUCOSAMINIDASE"/>
    <property type="match status" value="1"/>
</dbReference>
<evidence type="ECO:0000259" key="2">
    <source>
        <dbReference type="Pfam" id="PF03644"/>
    </source>
</evidence>
<dbReference type="OrthoDB" id="284473at2759"/>
<protein>
    <submittedName>
        <fullName evidence="4">Cytosolic endo-beta-N-acetylglucosaminidase-like</fullName>
    </submittedName>
</protein>
<evidence type="ECO:0000313" key="4">
    <source>
        <dbReference type="RefSeq" id="XP_030379694.1"/>
    </source>
</evidence>
<dbReference type="GeneID" id="115627941"/>
<organism evidence="3 4">
    <name type="scientific">Drosophila lebanonensis</name>
    <name type="common">Fruit fly</name>
    <name type="synonym">Scaptodrosophila lebanonensis</name>
    <dbReference type="NCBI Taxonomy" id="7225"/>
    <lineage>
        <taxon>Eukaryota</taxon>
        <taxon>Metazoa</taxon>
        <taxon>Ecdysozoa</taxon>
        <taxon>Arthropoda</taxon>
        <taxon>Hexapoda</taxon>
        <taxon>Insecta</taxon>
        <taxon>Pterygota</taxon>
        <taxon>Neoptera</taxon>
        <taxon>Endopterygota</taxon>
        <taxon>Diptera</taxon>
        <taxon>Brachycera</taxon>
        <taxon>Muscomorpha</taxon>
        <taxon>Ephydroidea</taxon>
        <taxon>Drosophilidae</taxon>
        <taxon>Scaptodrosophila</taxon>
    </lineage>
</organism>
<dbReference type="Proteomes" id="UP000504634">
    <property type="component" value="Unplaced"/>
</dbReference>
<sequence length="618" mass="69952">MTSAKRPYPSQDRDSSVDEATAPAFKMALRSVSERKKCNDFDTNNLTPLPAIYLETDPVCGNHQLLSFEARSRNFNKEQHVIALDYDVRGKGVFLGKHSDLLTKYKFPVTSDNRREVLVCHDMVNQNDCSKKYSDDYRFVHWAVIDYFCYFGPNYVNVPPPGWINAAHRHGVPIFGTFIARHSELMEEALSKVDVIVDALVNLCKNFGFEGWLINVGCIVQPKRVEKLLCFLRQLRVAIKREIPHGRIFWYDSVTNNGEFSLQNELNKRNITFHRCTGSTLIHYDWNDASLETTAATLQRERTTMVSAFFSFDINGQLPMGRIRNPAELMELIEDGCFSTAIVAPNWSFQLSQGGDNGNGSGCESAAFLKHNDHCWWRLWEYLGTRPYCKMPFYTNFCVGSGRVSYQHGFKLLNSRGSSNLNVQSLQPSVPLSGNAEYCFKEVFAGGNSLRITNYDHAFRLFLTEFCLPQGVMVLGYAYKAPDGATLDVIMRFCASRGHDRDLYLFCGNYTQHTIAGGRCNIAPLSVARARKFEHSEIPGVESAVANGWRTRYFLVQFDGSMILKEIGVKCCRTMPDKADTILGAIYLQSFDLLVTKGVEGKANVKAYKDQLWTHTDA</sequence>
<keyword evidence="3" id="KW-1185">Reference proteome</keyword>
<dbReference type="PANTHER" id="PTHR13246:SF1">
    <property type="entry name" value="CYTOSOLIC ENDO-BETA-N-ACETYLGLUCOSAMINIDASE"/>
    <property type="match status" value="1"/>
</dbReference>
<gene>
    <name evidence="4" type="primary">LOC115627941</name>
</gene>
<dbReference type="GO" id="GO:0005829">
    <property type="term" value="C:cytosol"/>
    <property type="evidence" value="ECO:0007669"/>
    <property type="project" value="UniProtKB-SubCell"/>
</dbReference>
<name>A0A6J2TUC8_DROLE</name>
<dbReference type="AlphaFoldDB" id="A0A6J2TUC8"/>
<feature type="region of interest" description="Disordered" evidence="1">
    <location>
        <begin position="1"/>
        <end position="20"/>
    </location>
</feature>
<evidence type="ECO:0000256" key="1">
    <source>
        <dbReference type="SAM" id="MobiDB-lite"/>
    </source>
</evidence>
<proteinExistence type="predicted"/>
<feature type="domain" description="Cytosolic endo-beta-N-acetylglucosaminidase TIM barrel" evidence="2">
    <location>
        <begin position="130"/>
        <end position="403"/>
    </location>
</feature>
<dbReference type="Pfam" id="PF03644">
    <property type="entry name" value="Glyco_hydro_85"/>
    <property type="match status" value="1"/>
</dbReference>
<dbReference type="GO" id="GO:0033925">
    <property type="term" value="F:mannosyl-glycoprotein endo-beta-N-acetylglucosaminidase activity"/>
    <property type="evidence" value="ECO:0007669"/>
    <property type="project" value="UniProtKB-EC"/>
</dbReference>
<dbReference type="InterPro" id="IPR032979">
    <property type="entry name" value="ENGase"/>
</dbReference>
<dbReference type="Gene3D" id="3.20.20.80">
    <property type="entry name" value="Glycosidases"/>
    <property type="match status" value="1"/>
</dbReference>
<dbReference type="RefSeq" id="XP_030379694.1">
    <property type="nucleotide sequence ID" value="XM_030523834.1"/>
</dbReference>
<dbReference type="InterPro" id="IPR005201">
    <property type="entry name" value="TIM_ENGase"/>
</dbReference>
<accession>A0A6J2TUC8</accession>
<reference evidence="4" key="1">
    <citation type="submission" date="2025-08" db="UniProtKB">
        <authorList>
            <consortium name="RefSeq"/>
        </authorList>
    </citation>
    <scope>IDENTIFICATION</scope>
    <source>
        <strain evidence="4">11010-0011.00</strain>
        <tissue evidence="4">Whole body</tissue>
    </source>
</reference>